<organism evidence="2 3">
    <name type="scientific">Putridiphycobacter roseus</name>
    <dbReference type="NCBI Taxonomy" id="2219161"/>
    <lineage>
        <taxon>Bacteria</taxon>
        <taxon>Pseudomonadati</taxon>
        <taxon>Bacteroidota</taxon>
        <taxon>Flavobacteriia</taxon>
        <taxon>Flavobacteriales</taxon>
        <taxon>Crocinitomicaceae</taxon>
        <taxon>Putridiphycobacter</taxon>
    </lineage>
</organism>
<proteinExistence type="predicted"/>
<protein>
    <submittedName>
        <fullName evidence="2">Uncharacterized protein</fullName>
    </submittedName>
</protein>
<feature type="chain" id="PRO_5015952247" evidence="1">
    <location>
        <begin position="23"/>
        <end position="277"/>
    </location>
</feature>
<comment type="caution">
    <text evidence="2">The sequence shown here is derived from an EMBL/GenBank/DDBJ whole genome shotgun (WGS) entry which is preliminary data.</text>
</comment>
<dbReference type="EMBL" id="QKSB01000014">
    <property type="protein sequence ID" value="PZE15948.1"/>
    <property type="molecule type" value="Genomic_DNA"/>
</dbReference>
<evidence type="ECO:0000313" key="3">
    <source>
        <dbReference type="Proteomes" id="UP000249248"/>
    </source>
</evidence>
<feature type="signal peptide" evidence="1">
    <location>
        <begin position="1"/>
        <end position="22"/>
    </location>
</feature>
<keyword evidence="1" id="KW-0732">Signal</keyword>
<dbReference type="OrthoDB" id="1372231at2"/>
<gene>
    <name evidence="2" type="ORF">DNU06_15690</name>
</gene>
<keyword evidence="3" id="KW-1185">Reference proteome</keyword>
<dbReference type="AlphaFoldDB" id="A0A2W1NMX0"/>
<reference evidence="2 3" key="1">
    <citation type="submission" date="2018-06" db="EMBL/GenBank/DDBJ databases">
        <title>The draft genome sequence of Crocinitomix sp. SM1701.</title>
        <authorList>
            <person name="Zhang X."/>
        </authorList>
    </citation>
    <scope>NUCLEOTIDE SEQUENCE [LARGE SCALE GENOMIC DNA]</scope>
    <source>
        <strain evidence="2 3">SM1701</strain>
    </source>
</reference>
<accession>A0A2W1NMX0</accession>
<evidence type="ECO:0000256" key="1">
    <source>
        <dbReference type="SAM" id="SignalP"/>
    </source>
</evidence>
<name>A0A2W1NMX0_9FLAO</name>
<dbReference type="Proteomes" id="UP000249248">
    <property type="component" value="Unassembled WGS sequence"/>
</dbReference>
<sequence>MQFHSLLTIICLGLLSCNQDQAASTEKTIALVPLVEETIEAETIEEAFMAYPLDFETATPTAVKIVRLGLTHEAESPANLEKMSWLGLYQLDSVTAILKQVSPIKSIVFDAVVDEDSTEKTGVQIDLAESEGLLAIMHGPDYLKTASLTTPYMAKREIMVGEKQRFEFEGKTYELRAEGKQDSLIAGWDGTTHYKLYLAEILDGKTMHTTLLVSTLFFQEAGIRILFMGDLDNDQKLDLLIETSNKYSYAAPAIYLSSFAARNELVKMAGLSIFTSC</sequence>
<evidence type="ECO:0000313" key="2">
    <source>
        <dbReference type="EMBL" id="PZE15948.1"/>
    </source>
</evidence>
<dbReference type="RefSeq" id="WP_111064450.1">
    <property type="nucleotide sequence ID" value="NZ_JBHUCU010000012.1"/>
</dbReference>